<evidence type="ECO:0000313" key="5">
    <source>
        <dbReference type="Proteomes" id="UP001304847"/>
    </source>
</evidence>
<dbReference type="RefSeq" id="WP_101618128.1">
    <property type="nucleotide sequence ID" value="NZ_JAOCIE010000022.1"/>
</dbReference>
<evidence type="ECO:0000313" key="3">
    <source>
        <dbReference type="EMBL" id="QQA60608.1"/>
    </source>
</evidence>
<sequence>MPKTLIADAYHLNGFGTCEIQTLLALLSDTKIARIRELAAACASLDVSWIEVEDDDIIWSSEQLDGLEAQCEDIEHVMESLADNEVPTQSSQLRVSKEYFQFTCIPEHPCFGGEVYIESHPISDLDSQPTLLTCLDSHDA</sequence>
<dbReference type="AlphaFoldDB" id="A0A6I4WNR7"/>
<reference evidence="3" key="1">
    <citation type="submission" date="2020-12" db="EMBL/GenBank/DDBJ databases">
        <title>GES Beta-lactamases isolated from hospital effluents in Brazil.</title>
        <authorList>
            <person name="Conte D."/>
            <person name="Mesa D."/>
            <person name="Palmeiro J.K."/>
            <person name="Dalla-Costa L.M."/>
        </authorList>
    </citation>
    <scope>NUCLEOTIDE SEQUENCE [LARGE SCALE GENOMIC DNA]</scope>
    <source>
        <strain evidence="3">Aero21</strain>
    </source>
</reference>
<accession>A0A6I4WNR7</accession>
<dbReference type="EMBL" id="JAYGOJ010000212">
    <property type="protein sequence ID" value="MEA9438457.1"/>
    <property type="molecule type" value="Genomic_DNA"/>
</dbReference>
<dbReference type="EMBL" id="JAWZVU010000109">
    <property type="protein sequence ID" value="MDX7722040.1"/>
    <property type="molecule type" value="Genomic_DNA"/>
</dbReference>
<reference evidence="2 5" key="3">
    <citation type="submission" date="2023-12" db="EMBL/GenBank/DDBJ databases">
        <title>Characterization of antibiotic resistance in Aeromonas spp. in hospital effluent.</title>
        <authorList>
            <person name="Negoseki B.R.S."/>
            <person name="Krul D."/>
            <person name="Siqueira A.C."/>
            <person name="Almeida M."/>
            <person name="Mesa D."/>
            <person name="Conte D."/>
            <person name="Dalla-Costa L.M."/>
        </authorList>
    </citation>
    <scope>NUCLEOTIDE SEQUENCE [LARGE SCALE GENOMIC DNA]</scope>
    <source>
        <strain evidence="2 5">36v</strain>
    </source>
</reference>
<reference evidence="1" key="2">
    <citation type="submission" date="2023-11" db="EMBL/GenBank/DDBJ databases">
        <title>WGS of Aeromonas in Northern Israel.</title>
        <authorList>
            <person name="Hershko Y."/>
        </authorList>
    </citation>
    <scope>NUCLEOTIDE SEQUENCE</scope>
    <source>
        <strain evidence="1">77416</strain>
    </source>
</reference>
<organism evidence="3">
    <name type="scientific">Aeromonas caviae</name>
    <name type="common">Aeromonas punctata</name>
    <dbReference type="NCBI Taxonomy" id="648"/>
    <lineage>
        <taxon>Bacteria</taxon>
        <taxon>Pseudomonadati</taxon>
        <taxon>Pseudomonadota</taxon>
        <taxon>Gammaproteobacteria</taxon>
        <taxon>Aeromonadales</taxon>
        <taxon>Aeromonadaceae</taxon>
        <taxon>Aeromonas</taxon>
    </lineage>
</organism>
<evidence type="ECO:0000313" key="2">
    <source>
        <dbReference type="EMBL" id="MEA9438457.1"/>
    </source>
</evidence>
<evidence type="ECO:0000313" key="4">
    <source>
        <dbReference type="EMBL" id="QQA60832.1"/>
    </source>
</evidence>
<dbReference type="EMBL" id="CP065937">
    <property type="protein sequence ID" value="QQA60832.1"/>
    <property type="molecule type" value="Genomic_DNA"/>
</dbReference>
<protein>
    <submittedName>
        <fullName evidence="3">Uncharacterized protein</fullName>
    </submittedName>
</protein>
<name>A0A6I4WNR7_AERCA</name>
<dbReference type="Proteomes" id="UP001304847">
    <property type="component" value="Unassembled WGS sequence"/>
</dbReference>
<evidence type="ECO:0000313" key="1">
    <source>
        <dbReference type="EMBL" id="MDX7722040.1"/>
    </source>
</evidence>
<keyword evidence="5" id="KW-1185">Reference proteome</keyword>
<dbReference type="EMBL" id="CP065937">
    <property type="protein sequence ID" value="QQA60608.1"/>
    <property type="molecule type" value="Genomic_DNA"/>
</dbReference>
<dbReference type="Proteomes" id="UP001277183">
    <property type="component" value="Unassembled WGS sequence"/>
</dbReference>
<gene>
    <name evidence="3" type="ORF">JC965_21550</name>
    <name evidence="4" type="ORF">JC965_23610</name>
    <name evidence="1" type="ORF">SJS77_16475</name>
    <name evidence="2" type="ORF">VCX44_22295</name>
</gene>
<proteinExistence type="predicted"/>